<feature type="region of interest" description="Disordered" evidence="2">
    <location>
        <begin position="245"/>
        <end position="264"/>
    </location>
</feature>
<dbReference type="EMBL" id="GL380485">
    <property type="protein sequence ID" value="EGT56467.1"/>
    <property type="molecule type" value="Genomic_DNA"/>
</dbReference>
<keyword evidence="1" id="KW-1133">Transmembrane helix</keyword>
<comment type="subcellular location">
    <subcellularLocation>
        <location evidence="1">Membrane</location>
        <topology evidence="1">Multi-pass membrane protein</topology>
    </subcellularLocation>
</comment>
<sequence length="264" mass="30073">MSFLARGLSNLIGIVAPVIHSFKVLKKPTKPKLIQSLHFWTIYGTFLVTDWFLNTFFISCIIPFYDFFVLTFIVLLSIPHLGFASILYTKFLAPFLRKYERRIDSITGAMVEQMLQRMPAVAMAVPAVLASVVMAFNAPLMDIPQLEVEEMDDEVEVLQSIPLRRRSNSRSVSRNSGMRTPVNPVHQLLDRSFEIQEEDENDENDGGDSVFGRPHMRNVKSELLEEMEEQQDDFVVFGKQAASASRAIPPLRRSTRQLRSSSVM</sequence>
<dbReference type="HOGENOM" id="CLU_1099363_0_0_1"/>
<feature type="transmembrane region" description="Helical" evidence="1">
    <location>
        <begin position="6"/>
        <end position="25"/>
    </location>
</feature>
<dbReference type="GO" id="GO:0016020">
    <property type="term" value="C:membrane"/>
    <property type="evidence" value="ECO:0007669"/>
    <property type="project" value="UniProtKB-SubCell"/>
</dbReference>
<evidence type="ECO:0000313" key="3">
    <source>
        <dbReference type="EMBL" id="EGT56467.1"/>
    </source>
</evidence>
<evidence type="ECO:0000256" key="1">
    <source>
        <dbReference type="RuleBase" id="RU362006"/>
    </source>
</evidence>
<gene>
    <name evidence="3" type="ORF">CAEBREN_24715</name>
</gene>
<dbReference type="eggNOG" id="KOG1725">
    <property type="taxonomic scope" value="Eukaryota"/>
</dbReference>
<dbReference type="PANTHER" id="PTHR12300">
    <property type="entry name" value="HVA22-LIKE PROTEINS"/>
    <property type="match status" value="1"/>
</dbReference>
<dbReference type="STRING" id="135651.G0PHJ4"/>
<keyword evidence="1" id="KW-0472">Membrane</keyword>
<dbReference type="Pfam" id="PF03134">
    <property type="entry name" value="TB2_DP1_HVA22"/>
    <property type="match status" value="1"/>
</dbReference>
<evidence type="ECO:0000313" key="4">
    <source>
        <dbReference type="Proteomes" id="UP000008068"/>
    </source>
</evidence>
<organism evidence="4">
    <name type="scientific">Caenorhabditis brenneri</name>
    <name type="common">Nematode worm</name>
    <dbReference type="NCBI Taxonomy" id="135651"/>
    <lineage>
        <taxon>Eukaryota</taxon>
        <taxon>Metazoa</taxon>
        <taxon>Ecdysozoa</taxon>
        <taxon>Nematoda</taxon>
        <taxon>Chromadorea</taxon>
        <taxon>Rhabditida</taxon>
        <taxon>Rhabditina</taxon>
        <taxon>Rhabditomorpha</taxon>
        <taxon>Rhabditoidea</taxon>
        <taxon>Rhabditidae</taxon>
        <taxon>Peloderinae</taxon>
        <taxon>Caenorhabditis</taxon>
    </lineage>
</organism>
<keyword evidence="1" id="KW-0812">Transmembrane</keyword>
<protein>
    <recommendedName>
        <fullName evidence="1">Receptor expression-enhancing protein</fullName>
    </recommendedName>
</protein>
<reference evidence="4" key="1">
    <citation type="submission" date="2011-07" db="EMBL/GenBank/DDBJ databases">
        <authorList>
            <consortium name="Caenorhabditis brenneri Sequencing and Analysis Consortium"/>
            <person name="Wilson R.K."/>
        </authorList>
    </citation>
    <scope>NUCLEOTIDE SEQUENCE [LARGE SCALE GENOMIC DNA]</scope>
    <source>
        <strain evidence="4">PB2801</strain>
    </source>
</reference>
<name>G0PHJ4_CAEBE</name>
<dbReference type="AlphaFoldDB" id="G0PHJ4"/>
<dbReference type="PANTHER" id="PTHR12300:SF104">
    <property type="entry name" value="RECEPTOR EXPRESSION-ENHANCING PROTEIN"/>
    <property type="match status" value="1"/>
</dbReference>
<feature type="region of interest" description="Disordered" evidence="2">
    <location>
        <begin position="195"/>
        <end position="214"/>
    </location>
</feature>
<evidence type="ECO:0000256" key="2">
    <source>
        <dbReference type="SAM" id="MobiDB-lite"/>
    </source>
</evidence>
<dbReference type="InterPro" id="IPR004345">
    <property type="entry name" value="TB2_DP1_HVA22"/>
</dbReference>
<feature type="compositionally biased region" description="Acidic residues" evidence="2">
    <location>
        <begin position="195"/>
        <end position="206"/>
    </location>
</feature>
<dbReference type="InParanoid" id="G0PHJ4"/>
<feature type="transmembrane region" description="Helical" evidence="1">
    <location>
        <begin position="70"/>
        <end position="93"/>
    </location>
</feature>
<feature type="transmembrane region" description="Helical" evidence="1">
    <location>
        <begin position="37"/>
        <end position="64"/>
    </location>
</feature>
<dbReference type="OrthoDB" id="5868404at2759"/>
<dbReference type="Proteomes" id="UP000008068">
    <property type="component" value="Unassembled WGS sequence"/>
</dbReference>
<accession>G0PHJ4</accession>
<keyword evidence="4" id="KW-1185">Reference proteome</keyword>
<comment type="similarity">
    <text evidence="1">Belongs to the DP1 family.</text>
</comment>
<proteinExistence type="inferred from homology"/>